<dbReference type="SUPFAM" id="SSF56645">
    <property type="entry name" value="Acyl-CoA dehydrogenase NM domain-like"/>
    <property type="match status" value="1"/>
</dbReference>
<comment type="caution">
    <text evidence="10">The sequence shown here is derived from an EMBL/GenBank/DDBJ whole genome shotgun (WGS) entry which is preliminary data.</text>
</comment>
<dbReference type="InterPro" id="IPR009075">
    <property type="entry name" value="AcylCo_DH/oxidase_C"/>
</dbReference>
<gene>
    <name evidence="10" type="ORF">L8U58_03860</name>
</gene>
<reference evidence="10" key="1">
    <citation type="submission" date="2022-02" db="EMBL/GenBank/DDBJ databases">
        <title>Corynebacterium sp. from urogenital microbiome.</title>
        <authorList>
            <person name="Cappelli E.A."/>
            <person name="Ribeiro T.G."/>
            <person name="Peixe L."/>
        </authorList>
    </citation>
    <scope>NUCLEOTIDE SEQUENCE</scope>
    <source>
        <strain evidence="10">C9Ua_112</strain>
    </source>
</reference>
<dbReference type="InterPro" id="IPR036250">
    <property type="entry name" value="AcylCo_DH-like_C"/>
</dbReference>
<dbReference type="InterPro" id="IPR006091">
    <property type="entry name" value="Acyl-CoA_Oxase/DH_mid-dom"/>
</dbReference>
<dbReference type="Gene3D" id="2.40.110.10">
    <property type="entry name" value="Butyryl-CoA Dehydrogenase, subunit A, domain 2"/>
    <property type="match status" value="1"/>
</dbReference>
<dbReference type="InterPro" id="IPR046373">
    <property type="entry name" value="Acyl-CoA_Oxase/DH_mid-dom_sf"/>
</dbReference>
<dbReference type="PANTHER" id="PTHR43884:SF20">
    <property type="entry name" value="ACYL-COA DEHYDROGENASE FADE28"/>
    <property type="match status" value="1"/>
</dbReference>
<dbReference type="Proteomes" id="UP001146505">
    <property type="component" value="Unassembled WGS sequence"/>
</dbReference>
<evidence type="ECO:0000256" key="5">
    <source>
        <dbReference type="ARBA" id="ARBA00023002"/>
    </source>
</evidence>
<dbReference type="Gene3D" id="1.20.140.10">
    <property type="entry name" value="Butyryl-CoA Dehydrogenase, subunit A, domain 3"/>
    <property type="match status" value="1"/>
</dbReference>
<dbReference type="PANTHER" id="PTHR43884">
    <property type="entry name" value="ACYL-COA DEHYDROGENASE"/>
    <property type="match status" value="1"/>
</dbReference>
<dbReference type="Pfam" id="PF02771">
    <property type="entry name" value="Acyl-CoA_dh_N"/>
    <property type="match status" value="1"/>
</dbReference>
<comment type="similarity">
    <text evidence="2 6">Belongs to the acyl-CoA dehydrogenase family.</text>
</comment>
<dbReference type="SUPFAM" id="SSF47203">
    <property type="entry name" value="Acyl-CoA dehydrogenase C-terminal domain-like"/>
    <property type="match status" value="1"/>
</dbReference>
<keyword evidence="3 6" id="KW-0285">Flavoprotein</keyword>
<evidence type="ECO:0000313" key="11">
    <source>
        <dbReference type="Proteomes" id="UP001146505"/>
    </source>
</evidence>
<evidence type="ECO:0000256" key="3">
    <source>
        <dbReference type="ARBA" id="ARBA00022630"/>
    </source>
</evidence>
<dbReference type="AlphaFoldDB" id="A0A9X3M7X0"/>
<keyword evidence="4 6" id="KW-0274">FAD</keyword>
<evidence type="ECO:0000256" key="1">
    <source>
        <dbReference type="ARBA" id="ARBA00001974"/>
    </source>
</evidence>
<comment type="cofactor">
    <cofactor evidence="1 6">
        <name>FAD</name>
        <dbReference type="ChEBI" id="CHEBI:57692"/>
    </cofactor>
</comment>
<keyword evidence="11" id="KW-1185">Reference proteome</keyword>
<dbReference type="InterPro" id="IPR037069">
    <property type="entry name" value="AcylCoA_DH/ox_N_sf"/>
</dbReference>
<dbReference type="InterPro" id="IPR009100">
    <property type="entry name" value="AcylCoA_DH/oxidase_NM_dom_sf"/>
</dbReference>
<evidence type="ECO:0000259" key="9">
    <source>
        <dbReference type="Pfam" id="PF02771"/>
    </source>
</evidence>
<proteinExistence type="inferred from homology"/>
<dbReference type="CDD" id="cd00567">
    <property type="entry name" value="ACAD"/>
    <property type="match status" value="1"/>
</dbReference>
<feature type="domain" description="Acyl-CoA oxidase/dehydrogenase middle" evidence="8">
    <location>
        <begin position="118"/>
        <end position="197"/>
    </location>
</feature>
<dbReference type="Gene3D" id="1.10.540.10">
    <property type="entry name" value="Acyl-CoA dehydrogenase/oxidase, N-terminal domain"/>
    <property type="match status" value="1"/>
</dbReference>
<organism evidence="10 11">
    <name type="scientific">Corynebacterium macclintockiae</name>
    <dbReference type="NCBI Taxonomy" id="2913501"/>
    <lineage>
        <taxon>Bacteria</taxon>
        <taxon>Bacillati</taxon>
        <taxon>Actinomycetota</taxon>
        <taxon>Actinomycetes</taxon>
        <taxon>Mycobacteriales</taxon>
        <taxon>Corynebacteriaceae</taxon>
        <taxon>Corynebacterium</taxon>
    </lineage>
</organism>
<evidence type="ECO:0000313" key="10">
    <source>
        <dbReference type="EMBL" id="MCZ9304675.1"/>
    </source>
</evidence>
<sequence length="380" mass="40860">MPYKLENELRALVRDIVARQGNAFDQSSDCDGLGQHDLWGELGHHGLIGVGLPCKYGGGGQGLFALSVVAEELARQAHLPVLLVMSPGIVGSILLHGGSIDQKEELLPKIATGDLKCAFAITEPNAGSNTHRTNTSLTPLSDGKYSLSGTKCFISGVDEAHMILVVTKIMQDGEDPKLGCCLVPCGAEGLTMSKIETEKFSDDSQWLLNFDRVEVDQSSVIGGVHSGLKALFYGLNPERILMASFCNGIALRALDLAVAYAESREVWGAPISTHQAISHPLAEVKIDIELARNMTFRAASDFDSGGDCGASANYSKFAAARAAVKSVDRAIQTHGGNGFAKDYRVSELFWPARLFRTAPVSEEMILNYVANNILGMRRSY</sequence>
<dbReference type="FunFam" id="1.20.140.10:FF:000012">
    <property type="entry name" value="Acyl-CoA dehydrogenase fadE12"/>
    <property type="match status" value="1"/>
</dbReference>
<dbReference type="GO" id="GO:0003995">
    <property type="term" value="F:acyl-CoA dehydrogenase activity"/>
    <property type="evidence" value="ECO:0007669"/>
    <property type="project" value="TreeGrafter"/>
</dbReference>
<feature type="domain" description="Acyl-CoA dehydrogenase/oxidase C-terminal" evidence="7">
    <location>
        <begin position="226"/>
        <end position="373"/>
    </location>
</feature>
<accession>A0A9X3M7X0</accession>
<dbReference type="GeneID" id="301813927"/>
<evidence type="ECO:0000256" key="6">
    <source>
        <dbReference type="RuleBase" id="RU362125"/>
    </source>
</evidence>
<dbReference type="GO" id="GO:0050660">
    <property type="term" value="F:flavin adenine dinucleotide binding"/>
    <property type="evidence" value="ECO:0007669"/>
    <property type="project" value="InterPro"/>
</dbReference>
<evidence type="ECO:0000259" key="7">
    <source>
        <dbReference type="Pfam" id="PF00441"/>
    </source>
</evidence>
<keyword evidence="5 6" id="KW-0560">Oxidoreductase</keyword>
<feature type="domain" description="Acyl-CoA dehydrogenase/oxidase N-terminal" evidence="9">
    <location>
        <begin position="6"/>
        <end position="114"/>
    </location>
</feature>
<dbReference type="Pfam" id="PF00441">
    <property type="entry name" value="Acyl-CoA_dh_1"/>
    <property type="match status" value="1"/>
</dbReference>
<dbReference type="InterPro" id="IPR013786">
    <property type="entry name" value="AcylCoA_DH/ox_N"/>
</dbReference>
<evidence type="ECO:0000256" key="4">
    <source>
        <dbReference type="ARBA" id="ARBA00022827"/>
    </source>
</evidence>
<dbReference type="RefSeq" id="WP_269954736.1">
    <property type="nucleotide sequence ID" value="NZ_JAKMUV010000003.1"/>
</dbReference>
<name>A0A9X3M7X0_9CORY</name>
<dbReference type="Pfam" id="PF02770">
    <property type="entry name" value="Acyl-CoA_dh_M"/>
    <property type="match status" value="1"/>
</dbReference>
<evidence type="ECO:0000256" key="2">
    <source>
        <dbReference type="ARBA" id="ARBA00009347"/>
    </source>
</evidence>
<dbReference type="EMBL" id="JAKMUV010000003">
    <property type="protein sequence ID" value="MCZ9304675.1"/>
    <property type="molecule type" value="Genomic_DNA"/>
</dbReference>
<protein>
    <submittedName>
        <fullName evidence="10">Acyl-CoA/acyl-ACP dehydrogenase</fullName>
    </submittedName>
</protein>
<evidence type="ECO:0000259" key="8">
    <source>
        <dbReference type="Pfam" id="PF02770"/>
    </source>
</evidence>